<name>A0A0B7BL87_9EUPU</name>
<organism evidence="3">
    <name type="scientific">Arion vulgaris</name>
    <dbReference type="NCBI Taxonomy" id="1028688"/>
    <lineage>
        <taxon>Eukaryota</taxon>
        <taxon>Metazoa</taxon>
        <taxon>Spiralia</taxon>
        <taxon>Lophotrochozoa</taxon>
        <taxon>Mollusca</taxon>
        <taxon>Gastropoda</taxon>
        <taxon>Heterobranchia</taxon>
        <taxon>Euthyneura</taxon>
        <taxon>Panpulmonata</taxon>
        <taxon>Eupulmonata</taxon>
        <taxon>Stylommatophora</taxon>
        <taxon>Helicina</taxon>
        <taxon>Arionoidea</taxon>
        <taxon>Arionidae</taxon>
        <taxon>Arion</taxon>
    </lineage>
</organism>
<feature type="region of interest" description="Disordered" evidence="1">
    <location>
        <begin position="164"/>
        <end position="188"/>
    </location>
</feature>
<feature type="compositionally biased region" description="Low complexity" evidence="1">
    <location>
        <begin position="41"/>
        <end position="52"/>
    </location>
</feature>
<gene>
    <name evidence="3" type="primary">ORF196496</name>
    <name evidence="2" type="synonym">ORF196478</name>
</gene>
<sequence length="239" mass="25987">MSTKKKDRILGKVKLDSNAHEKFLEEKMRLYKEKLEEQEKTQSTPKTPSTSSANTARLLGKSRIQSPSTKSTPNLFNNDGSFLDQFLKMTGQEKGSAKKSSASNESKALLQTKVKNESSQSSKTDGQKYHKHVGPAIVLPSFKPKDATHFDGKDEIKQEIMEDESVSSAGFGSYGPSVAKTETSPTQQKQITAAVVTVNDNKPPVSASTYQPNTSVLSNAQTASMVTESAEIQIGNPTL</sequence>
<protein>
    <submittedName>
        <fullName evidence="3">Uncharacterized protein</fullName>
    </submittedName>
</protein>
<evidence type="ECO:0000313" key="3">
    <source>
        <dbReference type="EMBL" id="CEK93662.1"/>
    </source>
</evidence>
<proteinExistence type="predicted"/>
<feature type="compositionally biased region" description="Low complexity" evidence="1">
    <location>
        <begin position="98"/>
        <end position="108"/>
    </location>
</feature>
<evidence type="ECO:0000256" key="1">
    <source>
        <dbReference type="SAM" id="MobiDB-lite"/>
    </source>
</evidence>
<accession>A0A0B7BL87</accession>
<feature type="region of interest" description="Disordered" evidence="1">
    <location>
        <begin position="34"/>
        <end position="149"/>
    </location>
</feature>
<dbReference type="EMBL" id="HACG01046793">
    <property type="protein sequence ID" value="CEK93658.1"/>
    <property type="molecule type" value="Transcribed_RNA"/>
</dbReference>
<evidence type="ECO:0000313" key="2">
    <source>
        <dbReference type="EMBL" id="CEK93658.1"/>
    </source>
</evidence>
<feature type="compositionally biased region" description="Polar residues" evidence="1">
    <location>
        <begin position="63"/>
        <end position="80"/>
    </location>
</feature>
<dbReference type="EMBL" id="HACG01046797">
    <property type="protein sequence ID" value="CEK93662.1"/>
    <property type="molecule type" value="Transcribed_RNA"/>
</dbReference>
<reference evidence="3" key="1">
    <citation type="submission" date="2014-12" db="EMBL/GenBank/DDBJ databases">
        <title>Insight into the proteome of Arion vulgaris.</title>
        <authorList>
            <person name="Aradska J."/>
            <person name="Bulat T."/>
            <person name="Smidak R."/>
            <person name="Sarate P."/>
            <person name="Gangsoo J."/>
            <person name="Sialana F."/>
            <person name="Bilban M."/>
            <person name="Lubec G."/>
        </authorList>
    </citation>
    <scope>NUCLEOTIDE SEQUENCE</scope>
    <source>
        <tissue evidence="3">Skin</tissue>
    </source>
</reference>
<dbReference type="AlphaFoldDB" id="A0A0B7BL87"/>